<dbReference type="Gene3D" id="1.25.40.10">
    <property type="entry name" value="Tetratricopeptide repeat domain"/>
    <property type="match status" value="5"/>
</dbReference>
<feature type="compositionally biased region" description="Basic residues" evidence="4">
    <location>
        <begin position="1016"/>
        <end position="1032"/>
    </location>
</feature>
<dbReference type="GO" id="GO:0006355">
    <property type="term" value="P:regulation of DNA-templated transcription"/>
    <property type="evidence" value="ECO:0007669"/>
    <property type="project" value="InterPro"/>
</dbReference>
<dbReference type="PROSITE" id="PS50005">
    <property type="entry name" value="TPR"/>
    <property type="match status" value="4"/>
</dbReference>
<protein>
    <submittedName>
        <fullName evidence="5">RNA polymerase-associated protein CTR9 homolog</fullName>
    </submittedName>
</protein>
<dbReference type="OMA" id="EHWLTIA"/>
<gene>
    <name evidence="5" type="ORF">KFL_000250370</name>
</gene>
<evidence type="ECO:0000256" key="1">
    <source>
        <dbReference type="ARBA" id="ARBA00022737"/>
    </source>
</evidence>
<name>A0A1Y1HKN8_KLENI</name>
<dbReference type="PANTHER" id="PTHR14027">
    <property type="entry name" value="RNA POLYMERASE-ASSOCIATED PROTEIN CTR9"/>
    <property type="match status" value="1"/>
</dbReference>
<evidence type="ECO:0000256" key="4">
    <source>
        <dbReference type="SAM" id="MobiDB-lite"/>
    </source>
</evidence>
<dbReference type="GO" id="GO:0016593">
    <property type="term" value="C:Cdc73/Paf1 complex"/>
    <property type="evidence" value="ECO:0000318"/>
    <property type="project" value="GO_Central"/>
</dbReference>
<feature type="repeat" description="TPR" evidence="3">
    <location>
        <begin position="714"/>
        <end position="747"/>
    </location>
</feature>
<dbReference type="SMART" id="SM00028">
    <property type="entry name" value="TPR"/>
    <property type="match status" value="12"/>
</dbReference>
<evidence type="ECO:0000256" key="2">
    <source>
        <dbReference type="ARBA" id="ARBA00022803"/>
    </source>
</evidence>
<feature type="repeat" description="TPR" evidence="3">
    <location>
        <begin position="377"/>
        <end position="410"/>
    </location>
</feature>
<dbReference type="PANTHER" id="PTHR14027:SF2">
    <property type="entry name" value="RNA POLYMERASE-ASSOCIATED PROTEIN CTR9 HOMOLOG"/>
    <property type="match status" value="1"/>
</dbReference>
<proteinExistence type="predicted"/>
<evidence type="ECO:0000313" key="6">
    <source>
        <dbReference type="Proteomes" id="UP000054558"/>
    </source>
</evidence>
<feature type="compositionally biased region" description="Acidic residues" evidence="4">
    <location>
        <begin position="983"/>
        <end position="1000"/>
    </location>
</feature>
<dbReference type="OrthoDB" id="343875at2759"/>
<sequence>MAAARSLYIPIRNSEEQVEVELDNLPEDDNDILEILKAEQAPLDLWLAIAREYYKQGKAAQCVHILEEGSTDVVDEYYHEVIHERIAILNALAAYYTTQAKISQKNEIRKDFYQRATELYNKATRINQSEVTTWIGKGQMLLSTGELEQSLVSFKNALVMQSDCVPALLGMAAVKFNQQKYKEALSHYKRAMVLHPQGPPVLRLGLGACHFMLNNMDKARQAFNRVLQLDPENVDALVALAMIDLNSGDELQIQAGMRLMMAAFQTYPHSSMALNHLANHYFFTGQHHLVDQLMEWAIMSSDVAQLKSESFYNVARSYHYKGEWDRAQALYRASMKAAAEDYVQPYYGHAQICMHRQDYAAAKVDFEKVLLVYPENPDALKALGSIYQLEGDTARALTNFKRVTEINPKDIQAWVELGELLLASDFSGALRAFTTAVALMNKRDDPIPPALLNNMGVLYFEKGEHALALGAYTESLGPGPWFDLLNAQAARGVEEGSLENGEVAPDGALTLDDVEHVDLPADKVTTVYNLARVFERVHETGKAETLYRFLLKKIPQYSDCLLRLAAIAQNRKDYVGALKLIDEAVQLDGRNHDALCMRGSLELQRGEWGKAKETFKAIQAAENNDDTYSALALANWYLYAAERDEKDKDPKIEAELLGKAKTSYLKILQQQPSNTYAAHGLGCVLAEQGRFEQAKEVFDQVREAAAANSTFEMPDVWVNSAHVLLAQGHFQNAVKLYQQALKRQFHNTDSFLMLCIARAHYDMEDQQALQECKRVLLRAMHQSPTNYALRFNTAVTMQKFAVTALQKKKRTADEVRKAVAELKSALRLFSQLNALGGHLTHGLDRKKVASHIDFCKATLERARAHVEAAEREEQQLRVKKEAHDLYLQKQAEVKRLEEARRAEEERSRREKAIKEAEEHEEKFRALMAEVRPNRPHADVDEEEGPDGEPRAGKKEKRKREKKERKKSKKRRGDEERSEGEGGASDEEPEYRSEGEDEEDERRDRDSGSDAEEQERKRRKQEKKERKRQRRLQRQKDEDGEEENGAEPAGADLAEAEPDRNELEEEDGDEAKQPARTRRPGRRVLDNDEDEEEEEEEEPPAPVEETNVASTAPTEPMEEDEDEDEGDDEAARRALIGADDSDED</sequence>
<dbReference type="EMBL" id="DF236974">
    <property type="protein sequence ID" value="GAQ79160.1"/>
    <property type="molecule type" value="Genomic_DNA"/>
</dbReference>
<dbReference type="Pfam" id="PF13432">
    <property type="entry name" value="TPR_16"/>
    <property type="match status" value="1"/>
</dbReference>
<feature type="region of interest" description="Disordered" evidence="4">
    <location>
        <begin position="897"/>
        <end position="1143"/>
    </location>
</feature>
<feature type="repeat" description="TPR" evidence="3">
    <location>
        <begin position="200"/>
        <end position="233"/>
    </location>
</feature>
<feature type="compositionally biased region" description="Basic and acidic residues" evidence="4">
    <location>
        <begin position="897"/>
        <end position="924"/>
    </location>
</feature>
<feature type="repeat" description="TPR" evidence="3">
    <location>
        <begin position="165"/>
        <end position="198"/>
    </location>
</feature>
<feature type="compositionally biased region" description="Basic residues" evidence="4">
    <location>
        <begin position="953"/>
        <end position="970"/>
    </location>
</feature>
<dbReference type="STRING" id="105231.A0A1Y1HKN8"/>
<feature type="compositionally biased region" description="Acidic residues" evidence="4">
    <location>
        <begin position="1086"/>
        <end position="1098"/>
    </location>
</feature>
<keyword evidence="6" id="KW-1185">Reference proteome</keyword>
<dbReference type="InterPro" id="IPR011990">
    <property type="entry name" value="TPR-like_helical_dom_sf"/>
</dbReference>
<accession>A0A1Y1HKN8</accession>
<keyword evidence="2 3" id="KW-0802">TPR repeat</keyword>
<dbReference type="GO" id="GO:0000993">
    <property type="term" value="F:RNA polymerase II complex binding"/>
    <property type="evidence" value="ECO:0000318"/>
    <property type="project" value="GO_Central"/>
</dbReference>
<feature type="compositionally biased region" description="Acidic residues" evidence="4">
    <location>
        <begin position="1115"/>
        <end position="1127"/>
    </location>
</feature>
<dbReference type="InterPro" id="IPR019734">
    <property type="entry name" value="TPR_rpt"/>
</dbReference>
<dbReference type="SUPFAM" id="SSF48452">
    <property type="entry name" value="TPR-like"/>
    <property type="match status" value="3"/>
</dbReference>
<dbReference type="AlphaFoldDB" id="A0A1Y1HKN8"/>
<dbReference type="FunFam" id="1.25.40.10:FF:000328">
    <property type="entry name" value="protein CTR9 homolog"/>
    <property type="match status" value="1"/>
</dbReference>
<keyword evidence="1" id="KW-0677">Repeat</keyword>
<dbReference type="InterPro" id="IPR031101">
    <property type="entry name" value="Ctr9"/>
</dbReference>
<dbReference type="GO" id="GO:0006368">
    <property type="term" value="P:transcription elongation by RNA polymerase II"/>
    <property type="evidence" value="ECO:0000318"/>
    <property type="project" value="GO_Central"/>
</dbReference>
<reference evidence="5 6" key="1">
    <citation type="journal article" date="2014" name="Nat. Commun.">
        <title>Klebsormidium flaccidum genome reveals primary factors for plant terrestrial adaptation.</title>
        <authorList>
            <person name="Hori K."/>
            <person name="Maruyama F."/>
            <person name="Fujisawa T."/>
            <person name="Togashi T."/>
            <person name="Yamamoto N."/>
            <person name="Seo M."/>
            <person name="Sato S."/>
            <person name="Yamada T."/>
            <person name="Mori H."/>
            <person name="Tajima N."/>
            <person name="Moriyama T."/>
            <person name="Ikeuchi M."/>
            <person name="Watanabe M."/>
            <person name="Wada H."/>
            <person name="Kobayashi K."/>
            <person name="Saito M."/>
            <person name="Masuda T."/>
            <person name="Sasaki-Sekimoto Y."/>
            <person name="Mashiguchi K."/>
            <person name="Awai K."/>
            <person name="Shimojima M."/>
            <person name="Masuda S."/>
            <person name="Iwai M."/>
            <person name="Nobusawa T."/>
            <person name="Narise T."/>
            <person name="Kondo S."/>
            <person name="Saito H."/>
            <person name="Sato R."/>
            <person name="Murakawa M."/>
            <person name="Ihara Y."/>
            <person name="Oshima-Yamada Y."/>
            <person name="Ohtaka K."/>
            <person name="Satoh M."/>
            <person name="Sonobe K."/>
            <person name="Ishii M."/>
            <person name="Ohtani R."/>
            <person name="Kanamori-Sato M."/>
            <person name="Honoki R."/>
            <person name="Miyazaki D."/>
            <person name="Mochizuki H."/>
            <person name="Umetsu J."/>
            <person name="Higashi K."/>
            <person name="Shibata D."/>
            <person name="Kamiya Y."/>
            <person name="Sato N."/>
            <person name="Nakamura Y."/>
            <person name="Tabata S."/>
            <person name="Ida S."/>
            <person name="Kurokawa K."/>
            <person name="Ohta H."/>
        </authorList>
    </citation>
    <scope>NUCLEOTIDE SEQUENCE [LARGE SCALE GENOMIC DNA]</scope>
    <source>
        <strain evidence="5 6">NIES-2285</strain>
    </source>
</reference>
<dbReference type="Pfam" id="PF13176">
    <property type="entry name" value="TPR_7"/>
    <property type="match status" value="1"/>
</dbReference>
<evidence type="ECO:0000313" key="5">
    <source>
        <dbReference type="EMBL" id="GAQ79160.1"/>
    </source>
</evidence>
<organism evidence="5 6">
    <name type="scientific">Klebsormidium nitens</name>
    <name type="common">Green alga</name>
    <name type="synonym">Ulothrix nitens</name>
    <dbReference type="NCBI Taxonomy" id="105231"/>
    <lineage>
        <taxon>Eukaryota</taxon>
        <taxon>Viridiplantae</taxon>
        <taxon>Streptophyta</taxon>
        <taxon>Klebsormidiophyceae</taxon>
        <taxon>Klebsormidiales</taxon>
        <taxon>Klebsormidiaceae</taxon>
        <taxon>Klebsormidium</taxon>
    </lineage>
</organism>
<dbReference type="Pfam" id="PF14559">
    <property type="entry name" value="TPR_19"/>
    <property type="match status" value="2"/>
</dbReference>
<evidence type="ECO:0000256" key="3">
    <source>
        <dbReference type="PROSITE-ProRule" id="PRU00339"/>
    </source>
</evidence>
<dbReference type="Proteomes" id="UP000054558">
    <property type="component" value="Unassembled WGS sequence"/>
</dbReference>